<name>A0A918RKJ1_9SPHN</name>
<dbReference type="EMBL" id="BMZD01000006">
    <property type="protein sequence ID" value="GHA03575.1"/>
    <property type="molecule type" value="Genomic_DNA"/>
</dbReference>
<organism evidence="1 2">
    <name type="scientific">Novosphingobium arvoryzae</name>
    <dbReference type="NCBI Taxonomy" id="1256514"/>
    <lineage>
        <taxon>Bacteria</taxon>
        <taxon>Pseudomonadati</taxon>
        <taxon>Pseudomonadota</taxon>
        <taxon>Alphaproteobacteria</taxon>
        <taxon>Sphingomonadales</taxon>
        <taxon>Sphingomonadaceae</taxon>
        <taxon>Novosphingobium</taxon>
    </lineage>
</organism>
<dbReference type="RefSeq" id="WP_189542222.1">
    <property type="nucleotide sequence ID" value="NZ_BMZD01000006.1"/>
</dbReference>
<accession>A0A918RKJ1</accession>
<keyword evidence="2" id="KW-1185">Reference proteome</keyword>
<proteinExistence type="predicted"/>
<sequence>MELKFVAAKKPEAINAIVQRRQRLVRRIDQQIDLIQNAKDGLLPRTSWAWIDDKGKYLLHIKYGKNSIELQKGKFAIECDDVEMTSKVLVTIRQMVLSGDLDDPIAQASGEIRARFGKR</sequence>
<protein>
    <submittedName>
        <fullName evidence="1">Uncharacterized protein</fullName>
    </submittedName>
</protein>
<reference evidence="1" key="1">
    <citation type="journal article" date="2014" name="Int. J. Syst. Evol. Microbiol.">
        <title>Complete genome sequence of Corynebacterium casei LMG S-19264T (=DSM 44701T), isolated from a smear-ripened cheese.</title>
        <authorList>
            <consortium name="US DOE Joint Genome Institute (JGI-PGF)"/>
            <person name="Walter F."/>
            <person name="Albersmeier A."/>
            <person name="Kalinowski J."/>
            <person name="Ruckert C."/>
        </authorList>
    </citation>
    <scope>NUCLEOTIDE SEQUENCE</scope>
    <source>
        <strain evidence="1">KCTC 32422</strain>
    </source>
</reference>
<comment type="caution">
    <text evidence="1">The sequence shown here is derived from an EMBL/GenBank/DDBJ whole genome shotgun (WGS) entry which is preliminary data.</text>
</comment>
<dbReference type="AlphaFoldDB" id="A0A918RKJ1"/>
<evidence type="ECO:0000313" key="1">
    <source>
        <dbReference type="EMBL" id="GHA03575.1"/>
    </source>
</evidence>
<dbReference type="Proteomes" id="UP000634139">
    <property type="component" value="Unassembled WGS sequence"/>
</dbReference>
<evidence type="ECO:0000313" key="2">
    <source>
        <dbReference type="Proteomes" id="UP000634139"/>
    </source>
</evidence>
<gene>
    <name evidence="1" type="ORF">GCM10011617_25870</name>
</gene>
<reference evidence="1" key="2">
    <citation type="submission" date="2020-09" db="EMBL/GenBank/DDBJ databases">
        <authorList>
            <person name="Sun Q."/>
            <person name="Kim S."/>
        </authorList>
    </citation>
    <scope>NUCLEOTIDE SEQUENCE</scope>
    <source>
        <strain evidence="1">KCTC 32422</strain>
    </source>
</reference>